<feature type="domain" description="CRESS-DNA virus Rep endonuclease" evidence="18">
    <location>
        <begin position="15"/>
        <end position="118"/>
    </location>
</feature>
<evidence type="ECO:0000256" key="9">
    <source>
        <dbReference type="ARBA" id="ARBA00022723"/>
    </source>
</evidence>
<dbReference type="EC" id="3.1.21.-" evidence="17"/>
<evidence type="ECO:0000256" key="16">
    <source>
        <dbReference type="PIRSR" id="PIRSR601191-2"/>
    </source>
</evidence>
<dbReference type="SUPFAM" id="SSF55464">
    <property type="entry name" value="Origin of replication-binding domain, RBD-like"/>
    <property type="match status" value="1"/>
</dbReference>
<sequence>MPSQEDSTVASRPFKHRNANTFLTYSRCRLDPEAVGLILWQLISHWSPAYILVSREAHADGEWHLHALVQSVRPVQTTNQGFFDIEGFHPNIQSAKSANKVREYILKNPIAKWEKGTFIPRKQCFVSSSSESKNSKPSKDDIVRDIIEHSTSKEEYLSMLQKALPYDWATKLQYFEYSASKLFPDTVEEYTSPHPTTTPLLRDPATIDNWVQPNLFQNNTGTRKLSLYILGPTRTGKSTWARSLGRHNYWQNNVDWSCYDEDAVYNVIDDIPFKFCPCWKQLIGCQENYVVNPKYGKKRRVAKKSISTIVLANEDEDWMKVMSPGQLDYFHQNCVVYIMEEGERFFGGPAVSATAHPPIGV</sequence>
<dbReference type="GO" id="GO:0006260">
    <property type="term" value="P:DNA replication"/>
    <property type="evidence" value="ECO:0007669"/>
    <property type="project" value="UniProtKB-KW"/>
</dbReference>
<keyword evidence="3" id="KW-0678">Repressor</keyword>
<keyword evidence="13" id="KW-0190">Covalent protein-DNA linkage</keyword>
<evidence type="ECO:0000256" key="10">
    <source>
        <dbReference type="ARBA" id="ARBA00022741"/>
    </source>
</evidence>
<keyword evidence="14" id="KW-0238">DNA-binding</keyword>
<dbReference type="GO" id="GO:0005198">
    <property type="term" value="F:structural molecule activity"/>
    <property type="evidence" value="ECO:0007669"/>
    <property type="project" value="InterPro"/>
</dbReference>
<dbReference type="InterPro" id="IPR001191">
    <property type="entry name" value="Gemini_AL1_REP"/>
</dbReference>
<dbReference type="GO" id="GO:0000166">
    <property type="term" value="F:nucleotide binding"/>
    <property type="evidence" value="ECO:0007669"/>
    <property type="project" value="UniProtKB-KW"/>
</dbReference>
<keyword evidence="7" id="KW-0235">DNA replication</keyword>
<keyword evidence="6" id="KW-0548">Nucleotidyltransferase</keyword>
<evidence type="ECO:0000256" key="11">
    <source>
        <dbReference type="ARBA" id="ARBA00022759"/>
    </source>
</evidence>
<dbReference type="InterPro" id="IPR022692">
    <property type="entry name" value="Gemini_AL1_REP_central"/>
</dbReference>
<evidence type="ECO:0000256" key="5">
    <source>
        <dbReference type="ARBA" id="ARBA00022679"/>
    </source>
</evidence>
<dbReference type="GO" id="GO:0046872">
    <property type="term" value="F:metal ion binding"/>
    <property type="evidence" value="ECO:0007669"/>
    <property type="project" value="UniProtKB-KW"/>
</dbReference>
<comment type="cofactor">
    <cofactor evidence="16">
        <name>Mg(2+)</name>
        <dbReference type="ChEBI" id="CHEBI:18420"/>
    </cofactor>
    <cofactor evidence="16">
        <name>Mn(2+)</name>
        <dbReference type="ChEBI" id="CHEBI:29035"/>
    </cofactor>
    <text evidence="16">Divalent metal cations, possibly Mg(2+) or Mn(2+).</text>
</comment>
<dbReference type="Gene3D" id="3.40.1310.20">
    <property type="match status" value="1"/>
</dbReference>
<evidence type="ECO:0000256" key="1">
    <source>
        <dbReference type="ARBA" id="ARBA00004147"/>
    </source>
</evidence>
<comment type="similarity">
    <text evidence="2 17">Belongs to the geminiviridae Rep protein family.</text>
</comment>
<keyword evidence="12 17" id="KW-0378">Hydrolase</keyword>
<evidence type="ECO:0000256" key="8">
    <source>
        <dbReference type="ARBA" id="ARBA00022722"/>
    </source>
</evidence>
<dbReference type="PRINTS" id="PR00229">
    <property type="entry name" value="GEMCOATMSVL1"/>
</dbReference>
<dbReference type="Pfam" id="PF08283">
    <property type="entry name" value="Gemini_AL1_M"/>
    <property type="match status" value="1"/>
</dbReference>
<comment type="subunit">
    <text evidence="17">Homooligomer.</text>
</comment>
<evidence type="ECO:0000256" key="2">
    <source>
        <dbReference type="ARBA" id="ARBA00006240"/>
    </source>
</evidence>
<evidence type="ECO:0000256" key="15">
    <source>
        <dbReference type="PIRSR" id="PIRSR601191-1"/>
    </source>
</evidence>
<dbReference type="GO" id="GO:0016888">
    <property type="term" value="F:DNA endonuclease activity, producing 5'-phosphomonoesters"/>
    <property type="evidence" value="ECO:0007669"/>
    <property type="project" value="InterPro"/>
</dbReference>
<name>A0A1C6ZTW9_9GEMI</name>
<evidence type="ECO:0000256" key="6">
    <source>
        <dbReference type="ARBA" id="ARBA00022695"/>
    </source>
</evidence>
<dbReference type="GO" id="GO:0042025">
    <property type="term" value="C:host cell nucleus"/>
    <property type="evidence" value="ECO:0007669"/>
    <property type="project" value="UniProtKB-SubCell"/>
</dbReference>
<keyword evidence="5" id="KW-0808">Transferase</keyword>
<dbReference type="InterPro" id="IPR049912">
    <property type="entry name" value="CRESS_DNA_REP"/>
</dbReference>
<evidence type="ECO:0000256" key="3">
    <source>
        <dbReference type="ARBA" id="ARBA00022491"/>
    </source>
</evidence>
<protein>
    <recommendedName>
        <fullName evidence="17">Replication-associated protein</fullName>
        <shortName evidence="17">Rep</shortName>
        <ecNumber evidence="17">3.1.21.-</ecNumber>
    </recommendedName>
</protein>
<evidence type="ECO:0000313" key="19">
    <source>
        <dbReference type="EMBL" id="AIY33298.1"/>
    </source>
</evidence>
<comment type="subcellular location">
    <subcellularLocation>
        <location evidence="1 17">Host nucleus</location>
    </subcellularLocation>
</comment>
<evidence type="ECO:0000256" key="14">
    <source>
        <dbReference type="ARBA" id="ARBA00023125"/>
    </source>
</evidence>
<dbReference type="GO" id="GO:0003677">
    <property type="term" value="F:DNA binding"/>
    <property type="evidence" value="ECO:0007669"/>
    <property type="project" value="UniProtKB-KW"/>
</dbReference>
<feature type="active site" description="For DNA cleavage activity" evidence="15">
    <location>
        <position position="104"/>
    </location>
</feature>
<evidence type="ECO:0000256" key="4">
    <source>
        <dbReference type="ARBA" id="ARBA00022562"/>
    </source>
</evidence>
<evidence type="ECO:0000256" key="17">
    <source>
        <dbReference type="RuleBase" id="RU361249"/>
    </source>
</evidence>
<dbReference type="InterPro" id="IPR001146">
    <property type="entry name" value="Gemini_AL1_MSV"/>
</dbReference>
<evidence type="ECO:0000256" key="7">
    <source>
        <dbReference type="ARBA" id="ARBA00022705"/>
    </source>
</evidence>
<keyword evidence="10" id="KW-0547">Nucleotide-binding</keyword>
<keyword evidence="11" id="KW-0255">Endonuclease</keyword>
<keyword evidence="9 16" id="KW-0479">Metal-binding</keyword>
<keyword evidence="4 17" id="KW-1048">Host nucleus</keyword>
<dbReference type="PRINTS" id="PR00227">
    <property type="entry name" value="GEMCOATAL1"/>
</dbReference>
<keyword evidence="8" id="KW-0540">Nuclease</keyword>
<feature type="binding site" evidence="16">
    <location>
        <position position="56"/>
    </location>
    <ligand>
        <name>a divalent metal cation</name>
        <dbReference type="ChEBI" id="CHEBI:60240"/>
    </ligand>
</feature>
<proteinExistence type="inferred from homology"/>
<evidence type="ECO:0000256" key="13">
    <source>
        <dbReference type="ARBA" id="ARBA00023124"/>
    </source>
</evidence>
<feature type="binding site" evidence="16">
    <location>
        <position position="66"/>
    </location>
    <ligand>
        <name>a divalent metal cation</name>
        <dbReference type="ChEBI" id="CHEBI:60240"/>
    </ligand>
</feature>
<evidence type="ECO:0000259" key="18">
    <source>
        <dbReference type="PROSITE" id="PS52020"/>
    </source>
</evidence>
<dbReference type="GO" id="GO:0016779">
    <property type="term" value="F:nucleotidyltransferase activity"/>
    <property type="evidence" value="ECO:0007669"/>
    <property type="project" value="UniProtKB-KW"/>
</dbReference>
<dbReference type="EMBL" id="KM229915">
    <property type="protein sequence ID" value="AIY33298.1"/>
    <property type="molecule type" value="Genomic_DNA"/>
</dbReference>
<reference evidence="19" key="1">
    <citation type="submission" date="2014-07" db="EMBL/GenBank/DDBJ databases">
        <title>Molecular diversity of African moncot-infecting mastrevirus.</title>
        <authorList>
            <person name="Kraberger S."/>
            <person name="Pande D."/>
            <person name="Shepherd D.N."/>
            <person name="Martin D.P."/>
            <person name="Varsani A."/>
        </authorList>
    </citation>
    <scope>NUCLEOTIDE SEQUENCE</scope>
    <source>
        <strain evidence="19">R5745</strain>
    </source>
</reference>
<dbReference type="PROSITE" id="PS52020">
    <property type="entry name" value="CRESS_DNA_REP"/>
    <property type="match status" value="1"/>
</dbReference>
<feature type="binding site" evidence="16">
    <location>
        <position position="64"/>
    </location>
    <ligand>
        <name>a divalent metal cation</name>
        <dbReference type="ChEBI" id="CHEBI:60240"/>
    </ligand>
</feature>
<organism evidence="19">
    <name type="scientific">Sugarcane streak Reunion virus</name>
    <dbReference type="NCBI Taxonomy" id="78395"/>
    <lineage>
        <taxon>Viruses</taxon>
        <taxon>Monodnaviria</taxon>
        <taxon>Shotokuvirae</taxon>
        <taxon>Cressdnaviricota</taxon>
        <taxon>Repensiviricetes</taxon>
        <taxon>Geplafuvirales</taxon>
        <taxon>Geminiviridae</taxon>
        <taxon>Mastrevirus</taxon>
        <taxon>Mastrevirus saccharumbourbonense</taxon>
    </lineage>
</organism>
<evidence type="ECO:0000256" key="12">
    <source>
        <dbReference type="ARBA" id="ARBA00022801"/>
    </source>
</evidence>
<dbReference type="Pfam" id="PF00799">
    <property type="entry name" value="Gemini_AL1"/>
    <property type="match status" value="1"/>
</dbReference>
<accession>A0A1C6ZTW9</accession>